<sequence length="108" mass="12168">SDMRPMGSAEGTMSVFAKRLKNGRAWSEKGIDAFIRFMVGLKDGLDIKTLIGTMTKRLEEKESNHIKPKYYREKLTKTAGQATRQNIAYLSQTTGKPLYHALKALQGF</sequence>
<dbReference type="InterPro" id="IPR009620">
    <property type="entry name" value="UPF0236"/>
</dbReference>
<comment type="similarity">
    <text evidence="1">Belongs to the UPF0236 family.</text>
</comment>
<evidence type="ECO:0000313" key="2">
    <source>
        <dbReference type="EMBL" id="MEQ2468710.1"/>
    </source>
</evidence>
<gene>
    <name evidence="2" type="ORF">WMO63_23985</name>
</gene>
<comment type="caution">
    <text evidence="2">The sequence shown here is derived from an EMBL/GenBank/DDBJ whole genome shotgun (WGS) entry which is preliminary data.</text>
</comment>
<dbReference type="EMBL" id="JBBMFN010000168">
    <property type="protein sequence ID" value="MEQ2468710.1"/>
    <property type="molecule type" value="Genomic_DNA"/>
</dbReference>
<protein>
    <submittedName>
        <fullName evidence="2">UPF0236 family protein</fullName>
    </submittedName>
</protein>
<evidence type="ECO:0000256" key="1">
    <source>
        <dbReference type="ARBA" id="ARBA00006539"/>
    </source>
</evidence>
<organism evidence="2 3">
    <name type="scientific">Niallia hominis</name>
    <dbReference type="NCBI Taxonomy" id="3133173"/>
    <lineage>
        <taxon>Bacteria</taxon>
        <taxon>Bacillati</taxon>
        <taxon>Bacillota</taxon>
        <taxon>Bacilli</taxon>
        <taxon>Bacillales</taxon>
        <taxon>Bacillaceae</taxon>
        <taxon>Niallia</taxon>
    </lineage>
</organism>
<proteinExistence type="inferred from homology"/>
<evidence type="ECO:0000313" key="3">
    <source>
        <dbReference type="Proteomes" id="UP001465426"/>
    </source>
</evidence>
<accession>A0ABV1F7D7</accession>
<dbReference type="Pfam" id="PF06782">
    <property type="entry name" value="UPF0236"/>
    <property type="match status" value="1"/>
</dbReference>
<name>A0ABV1F7D7_9BACI</name>
<dbReference type="Proteomes" id="UP001465426">
    <property type="component" value="Unassembled WGS sequence"/>
</dbReference>
<feature type="non-terminal residue" evidence="2">
    <location>
        <position position="1"/>
    </location>
</feature>
<reference evidence="2 3" key="1">
    <citation type="submission" date="2024-03" db="EMBL/GenBank/DDBJ databases">
        <title>Human intestinal bacterial collection.</title>
        <authorList>
            <person name="Pauvert C."/>
            <person name="Hitch T.C.A."/>
            <person name="Clavel T."/>
        </authorList>
    </citation>
    <scope>NUCLEOTIDE SEQUENCE [LARGE SCALE GENOMIC DNA]</scope>
    <source>
        <strain evidence="2 3">CLA-SR-H024</strain>
    </source>
</reference>
<keyword evidence="3" id="KW-1185">Reference proteome</keyword>
<dbReference type="RefSeq" id="WP_349205548.1">
    <property type="nucleotide sequence ID" value="NZ_JBBMFN010000168.1"/>
</dbReference>